<feature type="domain" description="Histidine kinase" evidence="14">
    <location>
        <begin position="511"/>
        <end position="736"/>
    </location>
</feature>
<keyword evidence="7" id="KW-0547">Nucleotide-binding</keyword>
<sequence length="878" mass="96919">MPAAAPESTPSSTSRHRVGLTRGQAKALVWGVTLVGLALSVFLARRAQLSEEARIRDNFRTLATFQIAANRERVSLIEELLGSLRRGIMFQGTVTREEFDGMCADIINDHEGFLSLQWVQYVPHRYRSEVERALSLDYGQPLPVKQRTRDGGFAPAADQDVYHIIRHAYPLEFNAIVLGYDVSTAPSVADQNRALQSRSLAVTAPFRLAQATPADDTQGIIFILPVFEQEPFAAVPRGFVQGVFRMDGIFAPAIQPEYTSFATFRYFAVNESDGIQHLLYSSDAAEHAAGIASAPDPDAPFVVDEFAIGGRTWRFTASPSPTWLQNRQTREPETLFIAGFCISLLSALSLHSFFRRAHEVERLVEERTHALLTHQNELQAILDNSPNAIWIKDDTGHYILANKEMAELYGLTVEQIVGHRDEALFNSEIAEKLRESDRRVLESRVHSLFEGEYDIRGEKRYYYTVKFPLFDADGEPFGVGGISTDVTTFKRVETQLAETQKLESLGVLAGGIAHDFNNLLTGMLGNASLISLELPPETEVGHSAREIETAARRAAELCRQMLAYSGRGKFVVERLDLSSAIRELVPLLRSSVRADVTLKLDLADDLPPIDVDPSQLRQIIMNLVINASEATDGADGRVMVHTATADVDSETLRAGIGHPDLPAGRYVRFRVTDNGCGITPDNLRRIFEPFFTTKFTGRGLGLSAVLGIVRSHHGAMLVDSIEGKGTTFELLLPSAEGEFDTRPPLPVSPLTASGRLRGKRIFLVEDEPSIYQLATRVLARVGAHVTAYENGARAASEFHPGQHDFAVLDLTLPGLSGREILIRLRDRDPRLPVLLISGYSENEAIQLCGTNQPDGFLQKPFSADELVKAIETILGQRA</sequence>
<comment type="catalytic activity">
    <reaction evidence="1">
        <text>ATP + protein L-histidine = ADP + protein N-phospho-L-histidine.</text>
        <dbReference type="EC" id="2.7.13.3"/>
    </reaction>
</comment>
<evidence type="ECO:0000256" key="4">
    <source>
        <dbReference type="ARBA" id="ARBA00022553"/>
    </source>
</evidence>
<name>A0ABZ1CA85_9BACT</name>
<dbReference type="Gene3D" id="3.40.50.2300">
    <property type="match status" value="1"/>
</dbReference>
<protein>
    <recommendedName>
        <fullName evidence="3">histidine kinase</fullName>
        <ecNumber evidence="3">2.7.13.3</ecNumber>
    </recommendedName>
</protein>
<dbReference type="PROSITE" id="PS50839">
    <property type="entry name" value="CHASE"/>
    <property type="match status" value="1"/>
</dbReference>
<dbReference type="Proteomes" id="UP000738431">
    <property type="component" value="Chromosome"/>
</dbReference>
<dbReference type="InterPro" id="IPR011006">
    <property type="entry name" value="CheY-like_superfamily"/>
</dbReference>
<dbReference type="Gene3D" id="3.30.450.20">
    <property type="entry name" value="PAS domain"/>
    <property type="match status" value="1"/>
</dbReference>
<comment type="subcellular location">
    <subcellularLocation>
        <location evidence="2">Membrane</location>
    </subcellularLocation>
</comment>
<dbReference type="InterPro" id="IPR036890">
    <property type="entry name" value="HATPase_C_sf"/>
</dbReference>
<dbReference type="EMBL" id="CP139781">
    <property type="protein sequence ID" value="WRQ88555.1"/>
    <property type="molecule type" value="Genomic_DNA"/>
</dbReference>
<evidence type="ECO:0000256" key="13">
    <source>
        <dbReference type="PROSITE-ProRule" id="PRU00169"/>
    </source>
</evidence>
<keyword evidence="6" id="KW-0812">Transmembrane</keyword>
<dbReference type="Pfam" id="PF00072">
    <property type="entry name" value="Response_reg"/>
    <property type="match status" value="1"/>
</dbReference>
<evidence type="ECO:0000259" key="16">
    <source>
        <dbReference type="PROSITE" id="PS50112"/>
    </source>
</evidence>
<dbReference type="InterPro" id="IPR003594">
    <property type="entry name" value="HATPase_dom"/>
</dbReference>
<dbReference type="CDD" id="cd00156">
    <property type="entry name" value="REC"/>
    <property type="match status" value="1"/>
</dbReference>
<dbReference type="SUPFAM" id="SSF47384">
    <property type="entry name" value="Homodimeric domain of signal transducing histidine kinase"/>
    <property type="match status" value="1"/>
</dbReference>
<dbReference type="InterPro" id="IPR005467">
    <property type="entry name" value="His_kinase_dom"/>
</dbReference>
<evidence type="ECO:0000313" key="19">
    <source>
        <dbReference type="EMBL" id="WRQ88555.1"/>
    </source>
</evidence>
<dbReference type="InterPro" id="IPR042240">
    <property type="entry name" value="CHASE_sf"/>
</dbReference>
<dbReference type="InterPro" id="IPR035965">
    <property type="entry name" value="PAS-like_dom_sf"/>
</dbReference>
<dbReference type="InterPro" id="IPR000014">
    <property type="entry name" value="PAS"/>
</dbReference>
<dbReference type="SMART" id="SM01079">
    <property type="entry name" value="CHASE"/>
    <property type="match status" value="1"/>
</dbReference>
<organism evidence="19 20">
    <name type="scientific">Actomonas aquatica</name>
    <dbReference type="NCBI Taxonomy" id="2866162"/>
    <lineage>
        <taxon>Bacteria</taxon>
        <taxon>Pseudomonadati</taxon>
        <taxon>Verrucomicrobiota</taxon>
        <taxon>Opitutia</taxon>
        <taxon>Opitutales</taxon>
        <taxon>Opitutaceae</taxon>
        <taxon>Actomonas</taxon>
    </lineage>
</organism>
<dbReference type="InterPro" id="IPR006189">
    <property type="entry name" value="CHASE_dom"/>
</dbReference>
<dbReference type="EC" id="2.7.13.3" evidence="3"/>
<evidence type="ECO:0000259" key="15">
    <source>
        <dbReference type="PROSITE" id="PS50110"/>
    </source>
</evidence>
<evidence type="ECO:0000256" key="6">
    <source>
        <dbReference type="ARBA" id="ARBA00022692"/>
    </source>
</evidence>
<dbReference type="Pfam" id="PF08448">
    <property type="entry name" value="PAS_4"/>
    <property type="match status" value="1"/>
</dbReference>
<evidence type="ECO:0000259" key="14">
    <source>
        <dbReference type="PROSITE" id="PS50109"/>
    </source>
</evidence>
<dbReference type="InterPro" id="IPR036097">
    <property type="entry name" value="HisK_dim/P_sf"/>
</dbReference>
<keyword evidence="4 13" id="KW-0597">Phosphoprotein</keyword>
<keyword evidence="11" id="KW-0902">Two-component regulatory system</keyword>
<dbReference type="InterPro" id="IPR004358">
    <property type="entry name" value="Sig_transdc_His_kin-like_C"/>
</dbReference>
<evidence type="ECO:0000259" key="18">
    <source>
        <dbReference type="PROSITE" id="PS50839"/>
    </source>
</evidence>
<dbReference type="PRINTS" id="PR00344">
    <property type="entry name" value="BCTRLSENSOR"/>
</dbReference>
<dbReference type="SMART" id="SM00387">
    <property type="entry name" value="HATPase_c"/>
    <property type="match status" value="1"/>
</dbReference>
<evidence type="ECO:0000313" key="20">
    <source>
        <dbReference type="Proteomes" id="UP000738431"/>
    </source>
</evidence>
<feature type="domain" description="PAS" evidence="16">
    <location>
        <begin position="374"/>
        <end position="452"/>
    </location>
</feature>
<evidence type="ECO:0000256" key="12">
    <source>
        <dbReference type="ARBA" id="ARBA00023136"/>
    </source>
</evidence>
<dbReference type="SUPFAM" id="SSF55874">
    <property type="entry name" value="ATPase domain of HSP90 chaperone/DNA topoisomerase II/histidine kinase"/>
    <property type="match status" value="1"/>
</dbReference>
<dbReference type="PANTHER" id="PTHR43065">
    <property type="entry name" value="SENSOR HISTIDINE KINASE"/>
    <property type="match status" value="1"/>
</dbReference>
<dbReference type="Pfam" id="PF03924">
    <property type="entry name" value="CHASE"/>
    <property type="match status" value="1"/>
</dbReference>
<dbReference type="PANTHER" id="PTHR43065:SF46">
    <property type="entry name" value="C4-DICARBOXYLATE TRANSPORT SENSOR PROTEIN DCTB"/>
    <property type="match status" value="1"/>
</dbReference>
<dbReference type="CDD" id="cd00082">
    <property type="entry name" value="HisKA"/>
    <property type="match status" value="1"/>
</dbReference>
<reference evidence="19 20" key="2">
    <citation type="submission" date="2023-12" db="EMBL/GenBank/DDBJ databases">
        <title>Description of an unclassified Opitutus bacterium of Verrucomicrobiota.</title>
        <authorList>
            <person name="Zhang D.-F."/>
        </authorList>
    </citation>
    <scope>NUCLEOTIDE SEQUENCE [LARGE SCALE GENOMIC DNA]</scope>
    <source>
        <strain evidence="19 20">WL0086</strain>
    </source>
</reference>
<accession>A0ABZ1CA85</accession>
<dbReference type="PROSITE" id="PS50110">
    <property type="entry name" value="RESPONSE_REGULATORY"/>
    <property type="match status" value="1"/>
</dbReference>
<evidence type="ECO:0000256" key="7">
    <source>
        <dbReference type="ARBA" id="ARBA00022741"/>
    </source>
</evidence>
<dbReference type="InterPro" id="IPR001789">
    <property type="entry name" value="Sig_transdc_resp-reg_receiver"/>
</dbReference>
<proteinExistence type="predicted"/>
<keyword evidence="8" id="KW-0418">Kinase</keyword>
<dbReference type="SMART" id="SM00388">
    <property type="entry name" value="HisKA"/>
    <property type="match status" value="1"/>
</dbReference>
<reference evidence="19 20" key="1">
    <citation type="submission" date="2021-08" db="EMBL/GenBank/DDBJ databases">
        <authorList>
            <person name="Zhang D."/>
            <person name="Zhang A."/>
            <person name="Wang L."/>
        </authorList>
    </citation>
    <scope>NUCLEOTIDE SEQUENCE [LARGE SCALE GENOMIC DNA]</scope>
    <source>
        <strain evidence="19 20">WL0086</strain>
    </source>
</reference>
<keyword evidence="12" id="KW-0472">Membrane</keyword>
<dbReference type="CDD" id="cd00130">
    <property type="entry name" value="PAS"/>
    <property type="match status" value="1"/>
</dbReference>
<dbReference type="SUPFAM" id="SSF52172">
    <property type="entry name" value="CheY-like"/>
    <property type="match status" value="1"/>
</dbReference>
<evidence type="ECO:0000256" key="11">
    <source>
        <dbReference type="ARBA" id="ARBA00023012"/>
    </source>
</evidence>
<dbReference type="SUPFAM" id="SSF55785">
    <property type="entry name" value="PYP-like sensor domain (PAS domain)"/>
    <property type="match status" value="1"/>
</dbReference>
<evidence type="ECO:0000256" key="5">
    <source>
        <dbReference type="ARBA" id="ARBA00022679"/>
    </source>
</evidence>
<dbReference type="InterPro" id="IPR000700">
    <property type="entry name" value="PAS-assoc_C"/>
</dbReference>
<feature type="domain" description="PAC" evidence="17">
    <location>
        <begin position="439"/>
        <end position="498"/>
    </location>
</feature>
<keyword evidence="20" id="KW-1185">Reference proteome</keyword>
<dbReference type="PROSITE" id="PS50113">
    <property type="entry name" value="PAC"/>
    <property type="match status" value="1"/>
</dbReference>
<dbReference type="InterPro" id="IPR013656">
    <property type="entry name" value="PAS_4"/>
</dbReference>
<gene>
    <name evidence="19" type="ORF">K1X11_004010</name>
</gene>
<feature type="domain" description="CHASE" evidence="18">
    <location>
        <begin position="90"/>
        <end position="255"/>
    </location>
</feature>
<dbReference type="Gene3D" id="3.30.450.350">
    <property type="entry name" value="CHASE domain"/>
    <property type="match status" value="1"/>
</dbReference>
<dbReference type="PROSITE" id="PS50109">
    <property type="entry name" value="HIS_KIN"/>
    <property type="match status" value="1"/>
</dbReference>
<feature type="modified residue" description="4-aspartylphosphate" evidence="13">
    <location>
        <position position="809"/>
    </location>
</feature>
<keyword evidence="10" id="KW-1133">Transmembrane helix</keyword>
<feature type="domain" description="Response regulatory" evidence="15">
    <location>
        <begin position="760"/>
        <end position="874"/>
    </location>
</feature>
<dbReference type="RefSeq" id="WP_221032988.1">
    <property type="nucleotide sequence ID" value="NZ_CP139781.1"/>
</dbReference>
<evidence type="ECO:0000256" key="1">
    <source>
        <dbReference type="ARBA" id="ARBA00000085"/>
    </source>
</evidence>
<keyword evidence="5" id="KW-0808">Transferase</keyword>
<dbReference type="NCBIfam" id="TIGR00229">
    <property type="entry name" value="sensory_box"/>
    <property type="match status" value="1"/>
</dbReference>
<evidence type="ECO:0000259" key="17">
    <source>
        <dbReference type="PROSITE" id="PS50113"/>
    </source>
</evidence>
<dbReference type="Gene3D" id="1.10.287.130">
    <property type="match status" value="1"/>
</dbReference>
<dbReference type="SMART" id="SM00448">
    <property type="entry name" value="REC"/>
    <property type="match status" value="1"/>
</dbReference>
<evidence type="ECO:0000256" key="10">
    <source>
        <dbReference type="ARBA" id="ARBA00022989"/>
    </source>
</evidence>
<dbReference type="SMART" id="SM00091">
    <property type="entry name" value="PAS"/>
    <property type="match status" value="1"/>
</dbReference>
<dbReference type="InterPro" id="IPR003661">
    <property type="entry name" value="HisK_dim/P_dom"/>
</dbReference>
<evidence type="ECO:0000256" key="3">
    <source>
        <dbReference type="ARBA" id="ARBA00012438"/>
    </source>
</evidence>
<evidence type="ECO:0000256" key="8">
    <source>
        <dbReference type="ARBA" id="ARBA00022777"/>
    </source>
</evidence>
<evidence type="ECO:0000256" key="2">
    <source>
        <dbReference type="ARBA" id="ARBA00004370"/>
    </source>
</evidence>
<dbReference type="Pfam" id="PF02518">
    <property type="entry name" value="HATPase_c"/>
    <property type="match status" value="1"/>
</dbReference>
<dbReference type="PROSITE" id="PS50112">
    <property type="entry name" value="PAS"/>
    <property type="match status" value="1"/>
</dbReference>
<dbReference type="Gene3D" id="3.30.565.10">
    <property type="entry name" value="Histidine kinase-like ATPase, C-terminal domain"/>
    <property type="match status" value="1"/>
</dbReference>
<keyword evidence="9" id="KW-0067">ATP-binding</keyword>
<evidence type="ECO:0000256" key="9">
    <source>
        <dbReference type="ARBA" id="ARBA00022840"/>
    </source>
</evidence>